<dbReference type="WBParaSite" id="EEL_0000600101-mRNA-1">
    <property type="protein sequence ID" value="EEL_0000600101-mRNA-1"/>
    <property type="gene ID" value="EEL_0000600101"/>
</dbReference>
<evidence type="ECO:0000256" key="2">
    <source>
        <dbReference type="ARBA" id="ARBA00022771"/>
    </source>
</evidence>
<dbReference type="Proteomes" id="UP000050640">
    <property type="component" value="Unplaced"/>
</dbReference>
<dbReference type="PANTHER" id="PTHR31437">
    <property type="entry name" value="SREK1IP1 FAMILY MEMBER"/>
    <property type="match status" value="1"/>
</dbReference>
<feature type="compositionally biased region" description="Polar residues" evidence="4">
    <location>
        <begin position="15"/>
        <end position="24"/>
    </location>
</feature>
<feature type="region of interest" description="Disordered" evidence="4">
    <location>
        <begin position="71"/>
        <end position="149"/>
    </location>
</feature>
<proteinExistence type="predicted"/>
<evidence type="ECO:0000256" key="3">
    <source>
        <dbReference type="ARBA" id="ARBA00022833"/>
    </source>
</evidence>
<sequence length="182" mass="20852">MSNQECRELPGRSEQPGSSATSAAKKNYIATDVYGGIRTKKTTTGVCRKCGYPGHLPFQCYNFLQPSGRNCEDISSTSSESDYETPLTAKENKRKKRKSKEHTHHKHHRERKRSHSKSSTKRKRKKREKHPKLSPERSSNLKTKTETKRIDADEKSYAYATLLFLHYGTAALKEHLSDNVRN</sequence>
<organism evidence="5 6">
    <name type="scientific">Elaeophora elaphi</name>
    <dbReference type="NCBI Taxonomy" id="1147741"/>
    <lineage>
        <taxon>Eukaryota</taxon>
        <taxon>Metazoa</taxon>
        <taxon>Ecdysozoa</taxon>
        <taxon>Nematoda</taxon>
        <taxon>Chromadorea</taxon>
        <taxon>Rhabditida</taxon>
        <taxon>Spirurina</taxon>
        <taxon>Spiruromorpha</taxon>
        <taxon>Filarioidea</taxon>
        <taxon>Onchocercidae</taxon>
        <taxon>Elaeophora</taxon>
    </lineage>
</organism>
<evidence type="ECO:0000313" key="5">
    <source>
        <dbReference type="Proteomes" id="UP000050640"/>
    </source>
</evidence>
<dbReference type="PANTHER" id="PTHR31437:SF1">
    <property type="entry name" value="PROTEIN SREK1IP1"/>
    <property type="match status" value="1"/>
</dbReference>
<dbReference type="GO" id="GO:0008270">
    <property type="term" value="F:zinc ion binding"/>
    <property type="evidence" value="ECO:0007669"/>
    <property type="project" value="UniProtKB-KW"/>
</dbReference>
<keyword evidence="3" id="KW-0862">Zinc</keyword>
<dbReference type="STRING" id="1147741.A0A0R3RV93"/>
<evidence type="ECO:0000256" key="1">
    <source>
        <dbReference type="ARBA" id="ARBA00022723"/>
    </source>
</evidence>
<evidence type="ECO:0000256" key="4">
    <source>
        <dbReference type="SAM" id="MobiDB-lite"/>
    </source>
</evidence>
<dbReference type="AlphaFoldDB" id="A0A0R3RV93"/>
<name>A0A0R3RV93_9BILA</name>
<feature type="region of interest" description="Disordered" evidence="4">
    <location>
        <begin position="1"/>
        <end position="31"/>
    </location>
</feature>
<accession>A0A0R3RV93</accession>
<keyword evidence="5" id="KW-1185">Reference proteome</keyword>
<feature type="compositionally biased region" description="Basic residues" evidence="4">
    <location>
        <begin position="92"/>
        <end position="132"/>
    </location>
</feature>
<keyword evidence="1" id="KW-0479">Metal-binding</keyword>
<protein>
    <submittedName>
        <fullName evidence="6">CCHC-type domain-containing protein</fullName>
    </submittedName>
</protein>
<keyword evidence="2" id="KW-0863">Zinc-finger</keyword>
<feature type="compositionally biased region" description="Basic and acidic residues" evidence="4">
    <location>
        <begin position="1"/>
        <end position="11"/>
    </location>
</feature>
<feature type="compositionally biased region" description="Polar residues" evidence="4">
    <location>
        <begin position="71"/>
        <end position="80"/>
    </location>
</feature>
<reference evidence="6" key="1">
    <citation type="submission" date="2017-02" db="UniProtKB">
        <authorList>
            <consortium name="WormBaseParasite"/>
        </authorList>
    </citation>
    <scope>IDENTIFICATION</scope>
</reference>
<evidence type="ECO:0000313" key="6">
    <source>
        <dbReference type="WBParaSite" id="EEL_0000600101-mRNA-1"/>
    </source>
</evidence>